<reference evidence="1 2" key="1">
    <citation type="submission" date="2017-10" db="EMBL/GenBank/DDBJ databases">
        <title>The draft genome sequence of Lewinella nigricans NBRC 102662.</title>
        <authorList>
            <person name="Wang K."/>
        </authorList>
    </citation>
    <scope>NUCLEOTIDE SEQUENCE [LARGE SCALE GENOMIC DNA]</scope>
    <source>
        <strain evidence="1 2">NBRC 102662</strain>
    </source>
</reference>
<dbReference type="AlphaFoldDB" id="A0A2D0NC99"/>
<accession>A0A2D0NC99</accession>
<proteinExistence type="predicted"/>
<sequence length="470" mass="56549">MKNSKLIELLGSFEPNEFRQFCEFVASPYYNKNEDLIALAEYLEPLAPNFPADKIKKEVVFKSVFRGQAFDKKQMAYLMNYLLKLGERFLAVQRYEKDDMLVNCHMLEQFVDRKLDKHYNYLHKKTNQALEETERQDGDGYYYRYRLSKVATDHFYSQQIRKFDPSLQMVSDQLDKFYFFHKLKYSCEMLNRQAIISADYQLTFVDEVRSYLSNRRDIDPLIEIYLHIYLSLSFPEEEVHFEKLMELMERYALGIDQKTRREIYLYALNYCAPKIRKGEKYTSIMLDLYIKGIENKSLFDEAYLSHWTYSNVVKLALRLQRYEWIETFIREHVSSLPPQLREDAEHYNLAELYYHKKAYDEVLTHLNQLHFTDLHYHLGSRVMMLKTYYEQDADEPLLSLLASFSVFLRRNKKMSASMKKTYLNFCNLLHQLMRRNPKKWKRLGNSIQNTQPLTDRSWLYGIWEANGRSL</sequence>
<protein>
    <submittedName>
        <fullName evidence="1">Uncharacterized protein</fullName>
    </submittedName>
</protein>
<dbReference type="RefSeq" id="WP_099150709.1">
    <property type="nucleotide sequence ID" value="NZ_PDUD01000019.1"/>
</dbReference>
<gene>
    <name evidence="1" type="ORF">CRP01_14200</name>
</gene>
<organism evidence="1 2">
    <name type="scientific">Flavilitoribacter nigricans (strain ATCC 23147 / DSM 23189 / NBRC 102662 / NCIMB 1420 / SS-2)</name>
    <name type="common">Lewinella nigricans</name>
    <dbReference type="NCBI Taxonomy" id="1122177"/>
    <lineage>
        <taxon>Bacteria</taxon>
        <taxon>Pseudomonadati</taxon>
        <taxon>Bacteroidota</taxon>
        <taxon>Saprospiria</taxon>
        <taxon>Saprospirales</taxon>
        <taxon>Lewinellaceae</taxon>
        <taxon>Flavilitoribacter</taxon>
    </lineage>
</organism>
<keyword evidence="2" id="KW-1185">Reference proteome</keyword>
<evidence type="ECO:0000313" key="1">
    <source>
        <dbReference type="EMBL" id="PHN06115.1"/>
    </source>
</evidence>
<dbReference type="OrthoDB" id="9819307at2"/>
<evidence type="ECO:0000313" key="2">
    <source>
        <dbReference type="Proteomes" id="UP000223913"/>
    </source>
</evidence>
<name>A0A2D0NC99_FLAN2</name>
<dbReference type="Proteomes" id="UP000223913">
    <property type="component" value="Unassembled WGS sequence"/>
</dbReference>
<comment type="caution">
    <text evidence="1">The sequence shown here is derived from an EMBL/GenBank/DDBJ whole genome shotgun (WGS) entry which is preliminary data.</text>
</comment>
<dbReference type="EMBL" id="PDUD01000019">
    <property type="protein sequence ID" value="PHN06115.1"/>
    <property type="molecule type" value="Genomic_DNA"/>
</dbReference>